<sequence>MPALCREETKQKQSKNDHLQKDTEDFLFKLLGEGSQLNRDVIQEVLVADSCGFDMQKSMSKLIDRLADTLGKKTKFLGKSSEKMIFAVDHGFVSAHNHCISLYSDVQCTDMCSNFGGPPRERKLQQLNSSGGHVKEDPNTNEGKLPRHPKDRNELQKQVLLLYLVLLRNLMETEWRSKALGKVVSEPPEELAPECKANVVHLQQDNQTGVCSYINYTDWIYNDEEDSLQALLRALMEYRGTMKEHCKAVVLKKLPLDFQRAGQGKILIEGKEDWWKQLQSEDQVTQNALLPFFKSTEK</sequence>
<gene>
    <name evidence="1" type="ORF">KPL71_020978</name>
</gene>
<dbReference type="EMBL" id="CM039176">
    <property type="protein sequence ID" value="KAH9715221.1"/>
    <property type="molecule type" value="Genomic_DNA"/>
</dbReference>
<name>A0ACB8JCF2_CITSI</name>
<evidence type="ECO:0000313" key="1">
    <source>
        <dbReference type="EMBL" id="KAH9715221.1"/>
    </source>
</evidence>
<accession>A0ACB8JCF2</accession>
<organism evidence="1 2">
    <name type="scientific">Citrus sinensis</name>
    <name type="common">Sweet orange</name>
    <name type="synonym">Citrus aurantium var. sinensis</name>
    <dbReference type="NCBI Taxonomy" id="2711"/>
    <lineage>
        <taxon>Eukaryota</taxon>
        <taxon>Viridiplantae</taxon>
        <taxon>Streptophyta</taxon>
        <taxon>Embryophyta</taxon>
        <taxon>Tracheophyta</taxon>
        <taxon>Spermatophyta</taxon>
        <taxon>Magnoliopsida</taxon>
        <taxon>eudicotyledons</taxon>
        <taxon>Gunneridae</taxon>
        <taxon>Pentapetalae</taxon>
        <taxon>rosids</taxon>
        <taxon>malvids</taxon>
        <taxon>Sapindales</taxon>
        <taxon>Rutaceae</taxon>
        <taxon>Aurantioideae</taxon>
        <taxon>Citrus</taxon>
    </lineage>
</organism>
<comment type="caution">
    <text evidence="1">The sequence shown here is derived from an EMBL/GenBank/DDBJ whole genome shotgun (WGS) entry which is preliminary data.</text>
</comment>
<dbReference type="Proteomes" id="UP000829398">
    <property type="component" value="Chromosome 7"/>
</dbReference>
<proteinExistence type="predicted"/>
<keyword evidence="2" id="KW-1185">Reference proteome</keyword>
<evidence type="ECO:0000313" key="2">
    <source>
        <dbReference type="Proteomes" id="UP000829398"/>
    </source>
</evidence>
<protein>
    <submittedName>
        <fullName evidence="1">Uncharacterized protein</fullName>
    </submittedName>
</protein>
<reference evidence="2" key="1">
    <citation type="journal article" date="2023" name="Hortic. Res.">
        <title>A chromosome-level phased genome enabling allele-level studies in sweet orange: a case study on citrus Huanglongbing tolerance.</title>
        <authorList>
            <person name="Wu B."/>
            <person name="Yu Q."/>
            <person name="Deng Z."/>
            <person name="Duan Y."/>
            <person name="Luo F."/>
            <person name="Gmitter F. Jr."/>
        </authorList>
    </citation>
    <scope>NUCLEOTIDE SEQUENCE [LARGE SCALE GENOMIC DNA]</scope>
    <source>
        <strain evidence="2">cv. Valencia</strain>
    </source>
</reference>